<comment type="subcellular location">
    <subcellularLocation>
        <location evidence="1">Cell membrane</location>
        <topology evidence="1">Multi-pass membrane protein</topology>
    </subcellularLocation>
</comment>
<keyword evidence="6 12" id="KW-0067">ATP-binding</keyword>
<dbReference type="Pfam" id="PF00664">
    <property type="entry name" value="ABC_membrane"/>
    <property type="match status" value="1"/>
</dbReference>
<dbReference type="OrthoDB" id="9762790at2"/>
<dbReference type="FunFam" id="3.40.50.300:FF:000299">
    <property type="entry name" value="ABC transporter ATP-binding protein/permease"/>
    <property type="match status" value="1"/>
</dbReference>
<dbReference type="Gene3D" id="3.40.50.300">
    <property type="entry name" value="P-loop containing nucleotide triphosphate hydrolases"/>
    <property type="match status" value="1"/>
</dbReference>
<dbReference type="GO" id="GO:0016887">
    <property type="term" value="F:ATP hydrolysis activity"/>
    <property type="evidence" value="ECO:0007669"/>
    <property type="project" value="InterPro"/>
</dbReference>
<feature type="transmembrane region" description="Helical" evidence="9">
    <location>
        <begin position="85"/>
        <end position="106"/>
    </location>
</feature>
<keyword evidence="5" id="KW-0547">Nucleotide-binding</keyword>
<dbReference type="SUPFAM" id="SSF90123">
    <property type="entry name" value="ABC transporter transmembrane region"/>
    <property type="match status" value="1"/>
</dbReference>
<dbReference type="EMBL" id="PXXO01000023">
    <property type="protein sequence ID" value="PSJ03429.1"/>
    <property type="molecule type" value="Genomic_DNA"/>
</dbReference>
<feature type="transmembrane region" description="Helical" evidence="9">
    <location>
        <begin position="158"/>
        <end position="182"/>
    </location>
</feature>
<dbReference type="Proteomes" id="UP000243002">
    <property type="component" value="Unassembled WGS sequence"/>
</dbReference>
<dbReference type="InterPro" id="IPR011527">
    <property type="entry name" value="ABC1_TM_dom"/>
</dbReference>
<evidence type="ECO:0000256" key="8">
    <source>
        <dbReference type="ARBA" id="ARBA00023136"/>
    </source>
</evidence>
<evidence type="ECO:0000256" key="5">
    <source>
        <dbReference type="ARBA" id="ARBA00022741"/>
    </source>
</evidence>
<sequence length="598" mass="64142">MPTSSNQPLSTRTLLLGIWGHLSRRRRTQLGLLLVVMLTSGGAELLSLGAVMPFLAVLSDPELVWSQPRLHNLAIRVGFTKASELVLPVMLVFAAAAVLAALIRLANLWLNGRMAAAVGSDLSCEAYRRTLYQPYEVHVTRNSAEVITAVTTQISRTVVALSALLQLLTASVVAACLLSALLLIDWTVALGALALFGSVYGLLAVTTRRELQRNGQKITAAASQQIKALQEGLGAIRDVLLNGNQHTYLEIYRQADRPQRILEAKNQFIGGFPRYAVEALGIVAIALLGGLLTLQKGAGGAVIPLLGALALGAQRLLPALQQIFSGWTVLNGFNADLAGVLTLLNQPLPTHANVADPLQLRESIRFIGVHFRYGPEQPEVLQGLNLEIHRGERIGLIGTTGSGKSTTVDLLMGLLAPTAGRLLLDGVDLYDSSDPKRLASWRAAIAHVPQSIYLADSSMAENIAFGVPRNQIDLGRVKQAAEQAQIASFIETSPEGYQRVVGERGVRLSGGQRQRIGIARALYKNAKILVLDEATSALDGKTESYIVDSINCLSASLTLIVIAHRLSTVAFCDRVICFEAGKIISEGPPFAVLPSRLK</sequence>
<dbReference type="InterPro" id="IPR027417">
    <property type="entry name" value="P-loop_NTPase"/>
</dbReference>
<dbReference type="InterPro" id="IPR039421">
    <property type="entry name" value="Type_1_exporter"/>
</dbReference>
<evidence type="ECO:0000259" key="10">
    <source>
        <dbReference type="PROSITE" id="PS50893"/>
    </source>
</evidence>
<evidence type="ECO:0000256" key="3">
    <source>
        <dbReference type="ARBA" id="ARBA00022475"/>
    </source>
</evidence>
<evidence type="ECO:0000256" key="1">
    <source>
        <dbReference type="ARBA" id="ARBA00004651"/>
    </source>
</evidence>
<dbReference type="Pfam" id="PF00005">
    <property type="entry name" value="ABC_tran"/>
    <property type="match status" value="1"/>
</dbReference>
<evidence type="ECO:0000256" key="7">
    <source>
        <dbReference type="ARBA" id="ARBA00022989"/>
    </source>
</evidence>
<keyword evidence="13" id="KW-1185">Reference proteome</keyword>
<dbReference type="InterPro" id="IPR017871">
    <property type="entry name" value="ABC_transporter-like_CS"/>
</dbReference>
<evidence type="ECO:0000256" key="9">
    <source>
        <dbReference type="SAM" id="Phobius"/>
    </source>
</evidence>
<dbReference type="SUPFAM" id="SSF52540">
    <property type="entry name" value="P-loop containing nucleoside triphosphate hydrolases"/>
    <property type="match status" value="1"/>
</dbReference>
<accession>A0A2P7MQD8</accession>
<keyword evidence="4 9" id="KW-0812">Transmembrane</keyword>
<dbReference type="GO" id="GO:0140359">
    <property type="term" value="F:ABC-type transporter activity"/>
    <property type="evidence" value="ECO:0007669"/>
    <property type="project" value="InterPro"/>
</dbReference>
<name>A0A2P7MQD8_9CYAN</name>
<evidence type="ECO:0000313" key="13">
    <source>
        <dbReference type="Proteomes" id="UP000243002"/>
    </source>
</evidence>
<evidence type="ECO:0000313" key="12">
    <source>
        <dbReference type="EMBL" id="PSJ03429.1"/>
    </source>
</evidence>
<feature type="transmembrane region" description="Helical" evidence="9">
    <location>
        <begin position="275"/>
        <end position="292"/>
    </location>
</feature>
<keyword evidence="2" id="KW-0813">Transport</keyword>
<dbReference type="PANTHER" id="PTHR24221">
    <property type="entry name" value="ATP-BINDING CASSETTE SUB-FAMILY B"/>
    <property type="match status" value="1"/>
</dbReference>
<evidence type="ECO:0000259" key="11">
    <source>
        <dbReference type="PROSITE" id="PS50929"/>
    </source>
</evidence>
<dbReference type="GO" id="GO:0005886">
    <property type="term" value="C:plasma membrane"/>
    <property type="evidence" value="ECO:0007669"/>
    <property type="project" value="UniProtKB-SubCell"/>
</dbReference>
<reference evidence="12 13" key="1">
    <citation type="journal article" date="2018" name="Environ. Microbiol.">
        <title>Ecological and genomic features of two widespread freshwater picocyanobacteria.</title>
        <authorList>
            <person name="Cabello-Yeves P.J."/>
            <person name="Picazo A."/>
            <person name="Camacho A."/>
            <person name="Callieri C."/>
            <person name="Rosselli R."/>
            <person name="Roda-Garcia J.J."/>
            <person name="Coutinho F.H."/>
            <person name="Rodriguez-Valera F."/>
        </authorList>
    </citation>
    <scope>NUCLEOTIDE SEQUENCE [LARGE SCALE GENOMIC DNA]</scope>
    <source>
        <strain evidence="12 13">Tous</strain>
    </source>
</reference>
<feature type="domain" description="ABC transmembrane type-1" evidence="11">
    <location>
        <begin position="32"/>
        <end position="332"/>
    </location>
</feature>
<keyword evidence="8 9" id="KW-0472">Membrane</keyword>
<dbReference type="InterPro" id="IPR003439">
    <property type="entry name" value="ABC_transporter-like_ATP-bd"/>
</dbReference>
<dbReference type="PANTHER" id="PTHR24221:SF654">
    <property type="entry name" value="ATP-BINDING CASSETTE SUB-FAMILY B MEMBER 6"/>
    <property type="match status" value="1"/>
</dbReference>
<dbReference type="AlphaFoldDB" id="A0A2P7MQD8"/>
<dbReference type="GO" id="GO:0034040">
    <property type="term" value="F:ATPase-coupled lipid transmembrane transporter activity"/>
    <property type="evidence" value="ECO:0007669"/>
    <property type="project" value="TreeGrafter"/>
</dbReference>
<keyword evidence="3" id="KW-1003">Cell membrane</keyword>
<feature type="domain" description="ABC transporter" evidence="10">
    <location>
        <begin position="364"/>
        <end position="597"/>
    </location>
</feature>
<evidence type="ECO:0000256" key="6">
    <source>
        <dbReference type="ARBA" id="ARBA00022840"/>
    </source>
</evidence>
<protein>
    <submittedName>
        <fullName evidence="12">ABC transporter ATP-binding protein</fullName>
    </submittedName>
</protein>
<dbReference type="Gene3D" id="1.20.1560.10">
    <property type="entry name" value="ABC transporter type 1, transmembrane domain"/>
    <property type="match status" value="1"/>
</dbReference>
<dbReference type="PROSITE" id="PS00211">
    <property type="entry name" value="ABC_TRANSPORTER_1"/>
    <property type="match status" value="1"/>
</dbReference>
<dbReference type="PROSITE" id="PS50893">
    <property type="entry name" value="ABC_TRANSPORTER_2"/>
    <property type="match status" value="1"/>
</dbReference>
<keyword evidence="7 9" id="KW-1133">Transmembrane helix</keyword>
<dbReference type="SMART" id="SM00382">
    <property type="entry name" value="AAA"/>
    <property type="match status" value="1"/>
</dbReference>
<proteinExistence type="predicted"/>
<feature type="transmembrane region" description="Helical" evidence="9">
    <location>
        <begin position="30"/>
        <end position="56"/>
    </location>
</feature>
<dbReference type="InterPro" id="IPR003593">
    <property type="entry name" value="AAA+_ATPase"/>
</dbReference>
<dbReference type="GO" id="GO:0005524">
    <property type="term" value="F:ATP binding"/>
    <property type="evidence" value="ECO:0007669"/>
    <property type="project" value="UniProtKB-KW"/>
</dbReference>
<comment type="caution">
    <text evidence="12">The sequence shown here is derived from an EMBL/GenBank/DDBJ whole genome shotgun (WGS) entry which is preliminary data.</text>
</comment>
<organism evidence="12 13">
    <name type="scientific">Cyanobium usitatum str. Tous</name>
    <dbReference type="NCBI Taxonomy" id="2116684"/>
    <lineage>
        <taxon>Bacteria</taxon>
        <taxon>Bacillati</taxon>
        <taxon>Cyanobacteriota</taxon>
        <taxon>Cyanophyceae</taxon>
        <taxon>Synechococcales</taxon>
        <taxon>Prochlorococcaceae</taxon>
        <taxon>Cyanobium</taxon>
    </lineage>
</organism>
<dbReference type="InterPro" id="IPR036640">
    <property type="entry name" value="ABC1_TM_sf"/>
</dbReference>
<evidence type="ECO:0000256" key="2">
    <source>
        <dbReference type="ARBA" id="ARBA00022448"/>
    </source>
</evidence>
<gene>
    <name evidence="12" type="ORF">C7K55_12995</name>
</gene>
<feature type="transmembrane region" description="Helical" evidence="9">
    <location>
        <begin position="188"/>
        <end position="207"/>
    </location>
</feature>
<evidence type="ECO:0000256" key="4">
    <source>
        <dbReference type="ARBA" id="ARBA00022692"/>
    </source>
</evidence>
<dbReference type="PROSITE" id="PS50929">
    <property type="entry name" value="ABC_TM1F"/>
    <property type="match status" value="1"/>
</dbReference>